<protein>
    <recommendedName>
        <fullName evidence="4">DUF4185 domain-containing protein</fullName>
    </recommendedName>
</protein>
<dbReference type="EMBL" id="JARPMG010000012">
    <property type="protein sequence ID" value="KAJ8097156.1"/>
    <property type="molecule type" value="Genomic_DNA"/>
</dbReference>
<proteinExistence type="predicted"/>
<reference evidence="2" key="1">
    <citation type="submission" date="2023-03" db="EMBL/GenBank/DDBJ databases">
        <title>Near-Complete genome sequence of Lipomyces tetrasporous NRRL Y-64009, an oleaginous yeast capable of growing on lignocellulosic hydrolysates.</title>
        <authorList>
            <consortium name="Lawrence Berkeley National Laboratory"/>
            <person name="Jagtap S.S."/>
            <person name="Liu J.-J."/>
            <person name="Walukiewicz H.E."/>
            <person name="Pangilinan J."/>
            <person name="Lipzen A."/>
            <person name="Ahrendt S."/>
            <person name="Koriabine M."/>
            <person name="Cobaugh K."/>
            <person name="Salamov A."/>
            <person name="Yoshinaga Y."/>
            <person name="Ng V."/>
            <person name="Daum C."/>
            <person name="Grigoriev I.V."/>
            <person name="Slininger P.J."/>
            <person name="Dien B.S."/>
            <person name="Jin Y.-S."/>
            <person name="Rao C.V."/>
        </authorList>
    </citation>
    <scope>NUCLEOTIDE SEQUENCE</scope>
    <source>
        <strain evidence="2">NRRL Y-64009</strain>
    </source>
</reference>
<dbReference type="GeneID" id="80883949"/>
<evidence type="ECO:0008006" key="4">
    <source>
        <dbReference type="Google" id="ProtNLM"/>
    </source>
</evidence>
<evidence type="ECO:0000313" key="3">
    <source>
        <dbReference type="Proteomes" id="UP001217417"/>
    </source>
</evidence>
<comment type="caution">
    <text evidence="2">The sequence shown here is derived from an EMBL/GenBank/DDBJ whole genome shotgun (WGS) entry which is preliminary data.</text>
</comment>
<dbReference type="RefSeq" id="XP_056040606.1">
    <property type="nucleotide sequence ID" value="XM_056188783.1"/>
</dbReference>
<sequence length="403" mass="44741">MLPGSTMIFTTIVLLCAVASATAQTPVASQSFPFPSILTPQVPTNPPYSSSPVMKPFTLSAVTDWSRMSDWTSPYNIYRDGGGSCSLSNRTFWVFCDTTAYSKTTGNILGAASNSMTVALSFSNPKGLKDVTMIPSTGWKPAIPFTAYEDTFSGNIGTRYALWTYTNCVQLSETRAMHFFLVNKFSNPYSSRQYGNTMAIYTLDPVTNQITIERPEQFWYTNQTYGYGSFASVVVNKVAYLYGLDRTYSGSYDVHLAKVPVGYETNRNYYRYYDAAAGAFSYTMPVPTARRQANAVIQGTMPFSTGTVFWSAYHNAYLLVFFNNWVDSTFRVLSAPSPTGPWNVSNSVLYRSTPGEGGFNYGGNASPIYYQQPGQIAGKELLLQYSYQNTSNTYPKILQVTFN</sequence>
<evidence type="ECO:0000256" key="1">
    <source>
        <dbReference type="SAM" id="SignalP"/>
    </source>
</evidence>
<dbReference type="Proteomes" id="UP001217417">
    <property type="component" value="Unassembled WGS sequence"/>
</dbReference>
<dbReference type="AlphaFoldDB" id="A0AAD7QL00"/>
<evidence type="ECO:0000313" key="2">
    <source>
        <dbReference type="EMBL" id="KAJ8097156.1"/>
    </source>
</evidence>
<accession>A0AAD7QL00</accession>
<gene>
    <name evidence="2" type="ORF">POJ06DRAFT_262662</name>
</gene>
<organism evidence="2 3">
    <name type="scientific">Lipomyces tetrasporus</name>
    <dbReference type="NCBI Taxonomy" id="54092"/>
    <lineage>
        <taxon>Eukaryota</taxon>
        <taxon>Fungi</taxon>
        <taxon>Dikarya</taxon>
        <taxon>Ascomycota</taxon>
        <taxon>Saccharomycotina</taxon>
        <taxon>Lipomycetes</taxon>
        <taxon>Lipomycetales</taxon>
        <taxon>Lipomycetaceae</taxon>
        <taxon>Lipomyces</taxon>
    </lineage>
</organism>
<feature type="chain" id="PRO_5042111751" description="DUF4185 domain-containing protein" evidence="1">
    <location>
        <begin position="24"/>
        <end position="403"/>
    </location>
</feature>
<feature type="signal peptide" evidence="1">
    <location>
        <begin position="1"/>
        <end position="23"/>
    </location>
</feature>
<name>A0AAD7QL00_9ASCO</name>
<keyword evidence="3" id="KW-1185">Reference proteome</keyword>
<keyword evidence="1" id="KW-0732">Signal</keyword>